<evidence type="ECO:0000313" key="3">
    <source>
        <dbReference type="Proteomes" id="UP000614350"/>
    </source>
</evidence>
<dbReference type="AlphaFoldDB" id="A0A834J7Z5"/>
<protein>
    <submittedName>
        <fullName evidence="2">Uncharacterized protein</fullName>
    </submittedName>
</protein>
<organism evidence="2 3">
    <name type="scientific">Vespula vulgaris</name>
    <name type="common">Yellow jacket</name>
    <name type="synonym">Wasp</name>
    <dbReference type="NCBI Taxonomy" id="7454"/>
    <lineage>
        <taxon>Eukaryota</taxon>
        <taxon>Metazoa</taxon>
        <taxon>Ecdysozoa</taxon>
        <taxon>Arthropoda</taxon>
        <taxon>Hexapoda</taxon>
        <taxon>Insecta</taxon>
        <taxon>Pterygota</taxon>
        <taxon>Neoptera</taxon>
        <taxon>Endopterygota</taxon>
        <taxon>Hymenoptera</taxon>
        <taxon>Apocrita</taxon>
        <taxon>Aculeata</taxon>
        <taxon>Vespoidea</taxon>
        <taxon>Vespidae</taxon>
        <taxon>Vespinae</taxon>
        <taxon>Vespula</taxon>
    </lineage>
</organism>
<name>A0A834J7Z5_VESVU</name>
<evidence type="ECO:0000313" key="2">
    <source>
        <dbReference type="EMBL" id="KAF7382257.1"/>
    </source>
</evidence>
<gene>
    <name evidence="2" type="ORF">HZH66_013689</name>
</gene>
<evidence type="ECO:0000256" key="1">
    <source>
        <dbReference type="SAM" id="MobiDB-lite"/>
    </source>
</evidence>
<keyword evidence="3" id="KW-1185">Reference proteome</keyword>
<comment type="caution">
    <text evidence="2">The sequence shown here is derived from an EMBL/GenBank/DDBJ whole genome shotgun (WGS) entry which is preliminary data.</text>
</comment>
<dbReference type="EMBL" id="JACSEA010000019">
    <property type="protein sequence ID" value="KAF7382257.1"/>
    <property type="molecule type" value="Genomic_DNA"/>
</dbReference>
<sequence>MEEQQSYSSSFSSRSFGCSSTWEKRNDNRNVQFEAHFGMAISWIEDYEPKENNKDLSSTINTSELIWKISRLYHLGRLSNFGKRKLTDIVTSVVEVKKPQKQQY</sequence>
<feature type="region of interest" description="Disordered" evidence="1">
    <location>
        <begin position="1"/>
        <end position="23"/>
    </location>
</feature>
<dbReference type="Proteomes" id="UP000614350">
    <property type="component" value="Unassembled WGS sequence"/>
</dbReference>
<accession>A0A834J7Z5</accession>
<reference evidence="2" key="1">
    <citation type="journal article" date="2020" name="G3 (Bethesda)">
        <title>High-Quality Assemblies for Three Invasive Social Wasps from the &lt;i&gt;Vespula&lt;/i&gt; Genus.</title>
        <authorList>
            <person name="Harrop T.W.R."/>
            <person name="Guhlin J."/>
            <person name="McLaughlin G.M."/>
            <person name="Permina E."/>
            <person name="Stockwell P."/>
            <person name="Gilligan J."/>
            <person name="Le Lec M.F."/>
            <person name="Gruber M.A.M."/>
            <person name="Quinn O."/>
            <person name="Lovegrove M."/>
            <person name="Duncan E.J."/>
            <person name="Remnant E.J."/>
            <person name="Van Eeckhoven J."/>
            <person name="Graham B."/>
            <person name="Knapp R.A."/>
            <person name="Langford K.W."/>
            <person name="Kronenberg Z."/>
            <person name="Press M.O."/>
            <person name="Eacker S.M."/>
            <person name="Wilson-Rankin E.E."/>
            <person name="Purcell J."/>
            <person name="Lester P.J."/>
            <person name="Dearden P.K."/>
        </authorList>
    </citation>
    <scope>NUCLEOTIDE SEQUENCE</scope>
    <source>
        <strain evidence="2">Marl-1</strain>
    </source>
</reference>
<proteinExistence type="predicted"/>
<feature type="compositionally biased region" description="Low complexity" evidence="1">
    <location>
        <begin position="1"/>
        <end position="20"/>
    </location>
</feature>